<protein>
    <recommendedName>
        <fullName evidence="1">ATP-dependent DNA helicase</fullName>
        <ecNumber evidence="1">5.6.2.3</ecNumber>
    </recommendedName>
</protein>
<comment type="cofactor">
    <cofactor evidence="1">
        <name>Mg(2+)</name>
        <dbReference type="ChEBI" id="CHEBI:18420"/>
    </cofactor>
</comment>
<dbReference type="AlphaFoldDB" id="A0A834SEX3"/>
<dbReference type="GO" id="GO:0043139">
    <property type="term" value="F:5'-3' DNA helicase activity"/>
    <property type="evidence" value="ECO:0007669"/>
    <property type="project" value="UniProtKB-EC"/>
</dbReference>
<keyword evidence="1" id="KW-0347">Helicase</keyword>
<dbReference type="PANTHER" id="PTHR10492:SF101">
    <property type="entry name" value="ATP-DEPENDENT DNA HELICASE"/>
    <property type="match status" value="1"/>
</dbReference>
<name>A0A834SEX3_9FABA</name>
<reference evidence="4" key="1">
    <citation type="submission" date="2020-09" db="EMBL/GenBank/DDBJ databases">
        <title>Genome-Enabled Discovery of Anthraquinone Biosynthesis in Senna tora.</title>
        <authorList>
            <person name="Kang S.-H."/>
            <person name="Pandey R.P."/>
            <person name="Lee C.-M."/>
            <person name="Sim J.-S."/>
            <person name="Jeong J.-T."/>
            <person name="Choi B.-S."/>
            <person name="Jung M."/>
            <person name="Ginzburg D."/>
            <person name="Zhao K."/>
            <person name="Won S.Y."/>
            <person name="Oh T.-J."/>
            <person name="Yu Y."/>
            <person name="Kim N.-H."/>
            <person name="Lee O.R."/>
            <person name="Lee T.-H."/>
            <person name="Bashyal P."/>
            <person name="Kim T.-S."/>
            <person name="Lee W.-H."/>
            <person name="Kawkins C."/>
            <person name="Kim C.-K."/>
            <person name="Kim J.S."/>
            <person name="Ahn B.O."/>
            <person name="Rhee S.Y."/>
            <person name="Sohng J.K."/>
        </authorList>
    </citation>
    <scope>NUCLEOTIDE SEQUENCE</scope>
    <source>
        <tissue evidence="4">Leaf</tissue>
    </source>
</reference>
<evidence type="ECO:0000313" key="4">
    <source>
        <dbReference type="EMBL" id="KAF7802216.1"/>
    </source>
</evidence>
<sequence>MDVRFVNGVGFPSNIMINILLRCGTTDVLSMQLVSRQWFFSVKHPYVIAKPTAMRSDHLNPTFLVGAHFVSAGDAYNRIITVTSSADALNNDGHVRLFLCNPATKRVRQIEDFFLLDATDSCDASVVIQLSQMLHSLNPLVKAFRSVKDHPSSSNRDNLRLKLIKKRTSDAIVYNLATGDEIAALIVESQRLLYIRLHQKDLQVDNYVTLTQALSRDIYTIEFPKRGLPHAHILIWLNIEHKLTNEALIDGVICAEIPDPDSNPQLYEAVKTFMIHGPCGVEHKSSPCMVNSKCSKHFPKKFIEMTSFDEDGYCKYRRRDTGHFVEKNEIKLDNKFVVPYNPTLLLLALCNSASNASSEDITDEIKMELSLDRLPFHLSDQQDVVFPDDAPIDLVVYNATMKQTKFLTWFEANKKYPKAKTLTYAQFPTHVVYKTDCHKWFERKSGHSIRRLFYVASGAGELHYLRLLLTFTKGPTSYEDIKTINGVLYPTFKDVCYVMGLLDDDKEYIEGILEGSKWSSASYSRKLFATLLIHSIIARPAYVWENTWKDLSDDVLLRERNRTRNPVASSGIASQLIPGVQGSDLAELIIHTKLIIWDEAPMAHRYCFEALDRSLRDIMHSHNEKLAHLPFGGKVLSLTQNMHLSLGNSVEENDRIAKAILSPTLDDLAQLKLKVGAPIMLLRHIDRSLGLCNGTRLILTRMSEHMLEVSIMSGKFKGEKVLIARVVHSIDYSLTLKSHEHGERPRRLRAPPGFGLDVPRNHPRDPNAFTILLWNIRGIDLHSSQNTIQKIVNSLRPTVSILSETRERDLERLTPFANSLASPTSGIVLHRDLGIDILDSGS</sequence>
<dbReference type="InterPro" id="IPR049163">
    <property type="entry name" value="Pif1-like_2B_dom"/>
</dbReference>
<feature type="domain" description="DNA helicase Pif1-like DEAD-box helicase" evidence="2">
    <location>
        <begin position="581"/>
        <end position="638"/>
    </location>
</feature>
<proteinExistence type="inferred from homology"/>
<keyword evidence="1" id="KW-0067">ATP-binding</keyword>
<keyword evidence="1" id="KW-0547">Nucleotide-binding</keyword>
<comment type="similarity">
    <text evidence="1">Belongs to the helicase family.</text>
</comment>
<keyword evidence="1" id="KW-0227">DNA damage</keyword>
<keyword evidence="1" id="KW-0233">DNA recombination</keyword>
<evidence type="ECO:0000259" key="2">
    <source>
        <dbReference type="Pfam" id="PF05970"/>
    </source>
</evidence>
<evidence type="ECO:0000256" key="1">
    <source>
        <dbReference type="RuleBase" id="RU363044"/>
    </source>
</evidence>
<keyword evidence="1" id="KW-0378">Hydrolase</keyword>
<dbReference type="GO" id="GO:0006281">
    <property type="term" value="P:DNA repair"/>
    <property type="evidence" value="ECO:0007669"/>
    <property type="project" value="UniProtKB-KW"/>
</dbReference>
<evidence type="ECO:0000259" key="3">
    <source>
        <dbReference type="Pfam" id="PF21530"/>
    </source>
</evidence>
<dbReference type="OrthoDB" id="1427724at2759"/>
<keyword evidence="5" id="KW-1185">Reference proteome</keyword>
<feature type="domain" description="DNA helicase Pif1-like 2B" evidence="3">
    <location>
        <begin position="670"/>
        <end position="701"/>
    </location>
</feature>
<dbReference type="Pfam" id="PF05970">
    <property type="entry name" value="PIF1"/>
    <property type="match status" value="1"/>
</dbReference>
<comment type="catalytic activity">
    <reaction evidence="1">
        <text>ATP + H2O = ADP + phosphate + H(+)</text>
        <dbReference type="Rhea" id="RHEA:13065"/>
        <dbReference type="ChEBI" id="CHEBI:15377"/>
        <dbReference type="ChEBI" id="CHEBI:15378"/>
        <dbReference type="ChEBI" id="CHEBI:30616"/>
        <dbReference type="ChEBI" id="CHEBI:43474"/>
        <dbReference type="ChEBI" id="CHEBI:456216"/>
        <dbReference type="EC" id="5.6.2.3"/>
    </reaction>
</comment>
<dbReference type="InterPro" id="IPR010285">
    <property type="entry name" value="DNA_helicase_pif1-like_DEAD"/>
</dbReference>
<dbReference type="GO" id="GO:0016787">
    <property type="term" value="F:hydrolase activity"/>
    <property type="evidence" value="ECO:0007669"/>
    <property type="project" value="UniProtKB-KW"/>
</dbReference>
<dbReference type="GO" id="GO:0005524">
    <property type="term" value="F:ATP binding"/>
    <property type="evidence" value="ECO:0007669"/>
    <property type="project" value="UniProtKB-KW"/>
</dbReference>
<dbReference type="EC" id="5.6.2.3" evidence="1"/>
<organism evidence="4 5">
    <name type="scientific">Senna tora</name>
    <dbReference type="NCBI Taxonomy" id="362788"/>
    <lineage>
        <taxon>Eukaryota</taxon>
        <taxon>Viridiplantae</taxon>
        <taxon>Streptophyta</taxon>
        <taxon>Embryophyta</taxon>
        <taxon>Tracheophyta</taxon>
        <taxon>Spermatophyta</taxon>
        <taxon>Magnoliopsida</taxon>
        <taxon>eudicotyledons</taxon>
        <taxon>Gunneridae</taxon>
        <taxon>Pentapetalae</taxon>
        <taxon>rosids</taxon>
        <taxon>fabids</taxon>
        <taxon>Fabales</taxon>
        <taxon>Fabaceae</taxon>
        <taxon>Caesalpinioideae</taxon>
        <taxon>Cassia clade</taxon>
        <taxon>Senna</taxon>
    </lineage>
</organism>
<dbReference type="GO" id="GO:0006310">
    <property type="term" value="P:DNA recombination"/>
    <property type="evidence" value="ECO:0007669"/>
    <property type="project" value="UniProtKB-KW"/>
</dbReference>
<gene>
    <name evidence="4" type="ORF">G2W53_041327</name>
</gene>
<dbReference type="PANTHER" id="PTHR10492">
    <property type="match status" value="1"/>
</dbReference>
<dbReference type="Pfam" id="PF21530">
    <property type="entry name" value="Pif1_2B_dom"/>
    <property type="match status" value="1"/>
</dbReference>
<dbReference type="EMBL" id="JAAIUW010000013">
    <property type="protein sequence ID" value="KAF7802216.1"/>
    <property type="molecule type" value="Genomic_DNA"/>
</dbReference>
<dbReference type="GO" id="GO:0000723">
    <property type="term" value="P:telomere maintenance"/>
    <property type="evidence" value="ECO:0007669"/>
    <property type="project" value="InterPro"/>
</dbReference>
<evidence type="ECO:0000313" key="5">
    <source>
        <dbReference type="Proteomes" id="UP000634136"/>
    </source>
</evidence>
<comment type="caution">
    <text evidence="4">The sequence shown here is derived from an EMBL/GenBank/DDBJ whole genome shotgun (WGS) entry which is preliminary data.</text>
</comment>
<dbReference type="Proteomes" id="UP000634136">
    <property type="component" value="Unassembled WGS sequence"/>
</dbReference>
<keyword evidence="1" id="KW-0234">DNA repair</keyword>
<accession>A0A834SEX3</accession>